<dbReference type="Proteomes" id="UP000595197">
    <property type="component" value="Plasmid pTT6-1"/>
</dbReference>
<dbReference type="PRINTS" id="PR00035">
    <property type="entry name" value="HTHGNTR"/>
</dbReference>
<dbReference type="InterPro" id="IPR008920">
    <property type="entry name" value="TF_FadR/GntR_C"/>
</dbReference>
<dbReference type="Gene3D" id="1.10.10.10">
    <property type="entry name" value="Winged helix-like DNA-binding domain superfamily/Winged helix DNA-binding domain"/>
    <property type="match status" value="1"/>
</dbReference>
<name>A0ABX7BES3_9PROT</name>
<dbReference type="SUPFAM" id="SSF48008">
    <property type="entry name" value="GntR ligand-binding domain-like"/>
    <property type="match status" value="1"/>
</dbReference>
<dbReference type="Gene3D" id="1.20.120.530">
    <property type="entry name" value="GntR ligand-binding domain-like"/>
    <property type="match status" value="1"/>
</dbReference>
<dbReference type="InterPro" id="IPR036388">
    <property type="entry name" value="WH-like_DNA-bd_sf"/>
</dbReference>
<organism evidence="6 7">
    <name type="scientific">Skermanella cutis</name>
    <dbReference type="NCBI Taxonomy" id="2775420"/>
    <lineage>
        <taxon>Bacteria</taxon>
        <taxon>Pseudomonadati</taxon>
        <taxon>Pseudomonadota</taxon>
        <taxon>Alphaproteobacteria</taxon>
        <taxon>Rhodospirillales</taxon>
        <taxon>Azospirillaceae</taxon>
        <taxon>Skermanella</taxon>
    </lineage>
</organism>
<feature type="compositionally biased region" description="Low complexity" evidence="4">
    <location>
        <begin position="1"/>
        <end position="16"/>
    </location>
</feature>
<evidence type="ECO:0000313" key="7">
    <source>
        <dbReference type="Proteomes" id="UP000595197"/>
    </source>
</evidence>
<reference evidence="6" key="1">
    <citation type="submission" date="2021-02" db="EMBL/GenBank/DDBJ databases">
        <title>Skermanella TT6 skin isolate.</title>
        <authorList>
            <person name="Lee K."/>
            <person name="Ganzorig M."/>
        </authorList>
    </citation>
    <scope>NUCLEOTIDE SEQUENCE</scope>
    <source>
        <strain evidence="6">TT6</strain>
    </source>
</reference>
<keyword evidence="2" id="KW-0238">DNA-binding</keyword>
<dbReference type="PANTHER" id="PTHR43537">
    <property type="entry name" value="TRANSCRIPTIONAL REGULATOR, GNTR FAMILY"/>
    <property type="match status" value="1"/>
</dbReference>
<dbReference type="SUPFAM" id="SSF46785">
    <property type="entry name" value="Winged helix' DNA-binding domain"/>
    <property type="match status" value="1"/>
</dbReference>
<dbReference type="Pfam" id="PF07729">
    <property type="entry name" value="FCD"/>
    <property type="match status" value="1"/>
</dbReference>
<dbReference type="SMART" id="SM00345">
    <property type="entry name" value="HTH_GNTR"/>
    <property type="match status" value="1"/>
</dbReference>
<dbReference type="InterPro" id="IPR011711">
    <property type="entry name" value="GntR_C"/>
</dbReference>
<dbReference type="InterPro" id="IPR036390">
    <property type="entry name" value="WH_DNA-bd_sf"/>
</dbReference>
<evidence type="ECO:0000313" key="6">
    <source>
        <dbReference type="EMBL" id="QQP92886.1"/>
    </source>
</evidence>
<dbReference type="RefSeq" id="WP_201082135.1">
    <property type="nucleotide sequence ID" value="NZ_CP067421.1"/>
</dbReference>
<evidence type="ECO:0000256" key="2">
    <source>
        <dbReference type="ARBA" id="ARBA00023125"/>
    </source>
</evidence>
<dbReference type="Pfam" id="PF00392">
    <property type="entry name" value="GntR"/>
    <property type="match status" value="1"/>
</dbReference>
<dbReference type="CDD" id="cd07377">
    <property type="entry name" value="WHTH_GntR"/>
    <property type="match status" value="1"/>
</dbReference>
<sequence>MRQPLPTSSSPGTSSGEPRPLQQPPHPALRDVVTGEIRRSILSGALAPGTRLVEERLAEELGVSRNPVREALRSLETEGLVAVLPRRGAFVASLSEEEFRELSELRAELEGLSARFAARRVTPEIRARIEALLERGDAAAGADDREGLNTINDEFHGFLADAGCNRFLADFMRSLRDRTHWMYLSSVSWRQIDAWREHAAILRAIADGDEELAAILANRHVGRAVKAFAETVRHRIDGAEPA</sequence>
<keyword evidence="7" id="KW-1185">Reference proteome</keyword>
<feature type="region of interest" description="Disordered" evidence="4">
    <location>
        <begin position="1"/>
        <end position="28"/>
    </location>
</feature>
<geneLocation type="plasmid" evidence="6 7">
    <name>pTT6-1</name>
</geneLocation>
<evidence type="ECO:0000256" key="3">
    <source>
        <dbReference type="ARBA" id="ARBA00023163"/>
    </source>
</evidence>
<evidence type="ECO:0000256" key="1">
    <source>
        <dbReference type="ARBA" id="ARBA00023015"/>
    </source>
</evidence>
<keyword evidence="6" id="KW-0614">Plasmid</keyword>
<keyword evidence="1" id="KW-0805">Transcription regulation</keyword>
<dbReference type="PROSITE" id="PS50949">
    <property type="entry name" value="HTH_GNTR"/>
    <property type="match status" value="1"/>
</dbReference>
<accession>A0ABX7BES3</accession>
<proteinExistence type="predicted"/>
<dbReference type="SMART" id="SM00895">
    <property type="entry name" value="FCD"/>
    <property type="match status" value="1"/>
</dbReference>
<evidence type="ECO:0000256" key="4">
    <source>
        <dbReference type="SAM" id="MobiDB-lite"/>
    </source>
</evidence>
<dbReference type="PANTHER" id="PTHR43537:SF24">
    <property type="entry name" value="GLUCONATE OPERON TRANSCRIPTIONAL REPRESSOR"/>
    <property type="match status" value="1"/>
</dbReference>
<keyword evidence="3" id="KW-0804">Transcription</keyword>
<dbReference type="EMBL" id="CP067421">
    <property type="protein sequence ID" value="QQP92886.1"/>
    <property type="molecule type" value="Genomic_DNA"/>
</dbReference>
<feature type="domain" description="HTH gntR-type" evidence="5">
    <location>
        <begin position="27"/>
        <end position="94"/>
    </location>
</feature>
<evidence type="ECO:0000259" key="5">
    <source>
        <dbReference type="PROSITE" id="PS50949"/>
    </source>
</evidence>
<gene>
    <name evidence="6" type="ORF">IGS68_31095</name>
</gene>
<dbReference type="InterPro" id="IPR000524">
    <property type="entry name" value="Tscrpt_reg_HTH_GntR"/>
</dbReference>
<protein>
    <submittedName>
        <fullName evidence="6">GntR family transcriptional regulator</fullName>
    </submittedName>
</protein>